<reference evidence="2" key="1">
    <citation type="submission" date="2022-01" db="EMBL/GenBank/DDBJ databases">
        <authorList>
            <person name="King R."/>
        </authorList>
    </citation>
    <scope>NUCLEOTIDE SEQUENCE</scope>
</reference>
<evidence type="ECO:0000313" key="2">
    <source>
        <dbReference type="EMBL" id="CAG9810856.1"/>
    </source>
</evidence>
<gene>
    <name evidence="2" type="ORF">CHIRRI_LOCUS13668</name>
</gene>
<name>A0A9N9S8S5_9DIPT</name>
<keyword evidence="3" id="KW-1185">Reference proteome</keyword>
<dbReference type="EMBL" id="OU895880">
    <property type="protein sequence ID" value="CAG9810856.1"/>
    <property type="molecule type" value="Genomic_DNA"/>
</dbReference>
<dbReference type="AlphaFoldDB" id="A0A9N9S8S5"/>
<organism evidence="2 3">
    <name type="scientific">Chironomus riparius</name>
    <dbReference type="NCBI Taxonomy" id="315576"/>
    <lineage>
        <taxon>Eukaryota</taxon>
        <taxon>Metazoa</taxon>
        <taxon>Ecdysozoa</taxon>
        <taxon>Arthropoda</taxon>
        <taxon>Hexapoda</taxon>
        <taxon>Insecta</taxon>
        <taxon>Pterygota</taxon>
        <taxon>Neoptera</taxon>
        <taxon>Endopterygota</taxon>
        <taxon>Diptera</taxon>
        <taxon>Nematocera</taxon>
        <taxon>Chironomoidea</taxon>
        <taxon>Chironomidae</taxon>
        <taxon>Chironominae</taxon>
        <taxon>Chironomus</taxon>
    </lineage>
</organism>
<proteinExistence type="predicted"/>
<keyword evidence="1" id="KW-0732">Signal</keyword>
<sequence length="234" mass="26427">MSKIALSLIIFTVLTTTASSAVSSKSKEYLKLKDVLNKAKETLQSIPEANQLSKYIKKINFDCIEEKLNLINNGEKSVTVYEGQLVILSSYLKCIDEDQPKLLNLIINSMGLDKNDDIVDCAKLKLHKIDPKSRFIDNFDIKSVNASYAEYCEIFTSDKGFDESVTNLEELFGPLEEFTCGAVSKLDVIKFIVNIHVLPFEIRENVRVVMTTEMIETFKMKMISTADCIIGKTR</sequence>
<protein>
    <submittedName>
        <fullName evidence="2">Uncharacterized protein</fullName>
    </submittedName>
</protein>
<dbReference type="Proteomes" id="UP001153620">
    <property type="component" value="Chromosome 4"/>
</dbReference>
<feature type="chain" id="PRO_5040182427" evidence="1">
    <location>
        <begin position="21"/>
        <end position="234"/>
    </location>
</feature>
<evidence type="ECO:0000256" key="1">
    <source>
        <dbReference type="SAM" id="SignalP"/>
    </source>
</evidence>
<reference evidence="2" key="2">
    <citation type="submission" date="2022-10" db="EMBL/GenBank/DDBJ databases">
        <authorList>
            <consortium name="ENA_rothamsted_submissions"/>
            <consortium name="culmorum"/>
            <person name="King R."/>
        </authorList>
    </citation>
    <scope>NUCLEOTIDE SEQUENCE</scope>
</reference>
<evidence type="ECO:0000313" key="3">
    <source>
        <dbReference type="Proteomes" id="UP001153620"/>
    </source>
</evidence>
<feature type="signal peptide" evidence="1">
    <location>
        <begin position="1"/>
        <end position="20"/>
    </location>
</feature>
<accession>A0A9N9S8S5</accession>